<evidence type="ECO:0008006" key="4">
    <source>
        <dbReference type="Google" id="ProtNLM"/>
    </source>
</evidence>
<dbReference type="HOGENOM" id="CLU_070604_0_1_1"/>
<proteinExistence type="predicted"/>
<dbReference type="RefSeq" id="XP_016212928.1">
    <property type="nucleotide sequence ID" value="XM_016359249.1"/>
</dbReference>
<dbReference type="EMBL" id="KN847546">
    <property type="protein sequence ID" value="KIW03059.1"/>
    <property type="molecule type" value="Genomic_DNA"/>
</dbReference>
<dbReference type="AlphaFoldDB" id="A0A0D2AVA8"/>
<name>A0A0D2AVA8_9PEZI</name>
<dbReference type="VEuPathDB" id="FungiDB:PV09_05708"/>
<protein>
    <recommendedName>
        <fullName evidence="4">Kinetochore protein mis14</fullName>
    </recommendedName>
</protein>
<dbReference type="GO" id="GO:0000444">
    <property type="term" value="C:MIS12/MIND type complex"/>
    <property type="evidence" value="ECO:0007669"/>
    <property type="project" value="TreeGrafter"/>
</dbReference>
<dbReference type="GO" id="GO:0000070">
    <property type="term" value="P:mitotic sister chromatid segregation"/>
    <property type="evidence" value="ECO:0007669"/>
    <property type="project" value="InterPro"/>
</dbReference>
<sequence length="222" mass="24773">MATAAPSRLTASEFRKIDLQSPSDLAYLQAQTQRAAREKIDAAFPPSAAPTDGEDDGMRRRVEELVQAFVEKTWEGVRWNVTCNGVDMDAENSKEATDEFEPLDVKLAEKIRTLEVEKERLTLKVTGLRRDAPAKAAENVKARWTAEEESFEAALDGAREKDGEEGVELDVGGFKRWDEVQAAYGQSIDALVRLRTELTESVAKLQRARGVAAYVEEQRLRS</sequence>
<reference evidence="2 3" key="1">
    <citation type="submission" date="2015-01" db="EMBL/GenBank/DDBJ databases">
        <title>The Genome Sequence of Ochroconis gallopava CBS43764.</title>
        <authorList>
            <consortium name="The Broad Institute Genomics Platform"/>
            <person name="Cuomo C."/>
            <person name="de Hoog S."/>
            <person name="Gorbushina A."/>
            <person name="Stielow B."/>
            <person name="Teixiera M."/>
            <person name="Abouelleil A."/>
            <person name="Chapman S.B."/>
            <person name="Priest M."/>
            <person name="Young S.K."/>
            <person name="Wortman J."/>
            <person name="Nusbaum C."/>
            <person name="Birren B."/>
        </authorList>
    </citation>
    <scope>NUCLEOTIDE SEQUENCE [LARGE SCALE GENOMIC DNA]</scope>
    <source>
        <strain evidence="2 3">CBS 43764</strain>
    </source>
</reference>
<dbReference type="Proteomes" id="UP000053259">
    <property type="component" value="Unassembled WGS sequence"/>
</dbReference>
<dbReference type="PANTHER" id="PTHR31749">
    <property type="entry name" value="KINETOCHORE-ASSOCIATED PROTEIN NSL1 HOMOLOG"/>
    <property type="match status" value="1"/>
</dbReference>
<dbReference type="GeneID" id="27313681"/>
<organism evidence="2 3">
    <name type="scientific">Verruconis gallopava</name>
    <dbReference type="NCBI Taxonomy" id="253628"/>
    <lineage>
        <taxon>Eukaryota</taxon>
        <taxon>Fungi</taxon>
        <taxon>Dikarya</taxon>
        <taxon>Ascomycota</taxon>
        <taxon>Pezizomycotina</taxon>
        <taxon>Dothideomycetes</taxon>
        <taxon>Pleosporomycetidae</taxon>
        <taxon>Venturiales</taxon>
        <taxon>Sympoventuriaceae</taxon>
        <taxon>Verruconis</taxon>
    </lineage>
</organism>
<keyword evidence="3" id="KW-1185">Reference proteome</keyword>
<gene>
    <name evidence="2" type="ORF">PV09_05708</name>
</gene>
<dbReference type="Pfam" id="PF08641">
    <property type="entry name" value="Mis14"/>
    <property type="match status" value="1"/>
</dbReference>
<feature type="region of interest" description="Disordered" evidence="1">
    <location>
        <begin position="37"/>
        <end position="58"/>
    </location>
</feature>
<evidence type="ECO:0000313" key="3">
    <source>
        <dbReference type="Proteomes" id="UP000053259"/>
    </source>
</evidence>
<dbReference type="InterPro" id="IPR013950">
    <property type="entry name" value="Mis14/Nsl1"/>
</dbReference>
<dbReference type="STRING" id="253628.A0A0D2AVA8"/>
<dbReference type="InParanoid" id="A0A0D2AVA8"/>
<evidence type="ECO:0000256" key="1">
    <source>
        <dbReference type="SAM" id="MobiDB-lite"/>
    </source>
</evidence>
<accession>A0A0D2AVA8</accession>
<evidence type="ECO:0000313" key="2">
    <source>
        <dbReference type="EMBL" id="KIW03059.1"/>
    </source>
</evidence>
<dbReference type="PANTHER" id="PTHR31749:SF3">
    <property type="entry name" value="KINETOCHORE-ASSOCIATED PROTEIN NSL1 HOMOLOG"/>
    <property type="match status" value="1"/>
</dbReference>
<dbReference type="OrthoDB" id="2135762at2759"/>